<proteinExistence type="predicted"/>
<dbReference type="EMBL" id="AZHA01000014">
    <property type="protein sequence ID" value="OAA42301.1"/>
    <property type="molecule type" value="Genomic_DNA"/>
</dbReference>
<organism evidence="1 2">
    <name type="scientific">Beauveria brongniartii RCEF 3172</name>
    <dbReference type="NCBI Taxonomy" id="1081107"/>
    <lineage>
        <taxon>Eukaryota</taxon>
        <taxon>Fungi</taxon>
        <taxon>Dikarya</taxon>
        <taxon>Ascomycota</taxon>
        <taxon>Pezizomycotina</taxon>
        <taxon>Sordariomycetes</taxon>
        <taxon>Hypocreomycetidae</taxon>
        <taxon>Hypocreales</taxon>
        <taxon>Cordycipitaceae</taxon>
        <taxon>Beauveria</taxon>
        <taxon>Beauveria brongniartii</taxon>
    </lineage>
</organism>
<reference evidence="1 2" key="1">
    <citation type="journal article" date="2016" name="Genome Biol. Evol.">
        <title>Divergent and convergent evolution of fungal pathogenicity.</title>
        <authorList>
            <person name="Shang Y."/>
            <person name="Xiao G."/>
            <person name="Zheng P."/>
            <person name="Cen K."/>
            <person name="Zhan S."/>
            <person name="Wang C."/>
        </authorList>
    </citation>
    <scope>NUCLEOTIDE SEQUENCE [LARGE SCALE GENOMIC DNA]</scope>
    <source>
        <strain evidence="1 2">RCEF 3172</strain>
    </source>
</reference>
<dbReference type="Proteomes" id="UP000076863">
    <property type="component" value="Unassembled WGS sequence"/>
</dbReference>
<sequence length="181" mass="20575">MALDDIDSVCAGAIDRKLLWAFELYWWVVKYYLSSIAAPDRRRRRHVGHRIPHAQSLAGASNVLENGQTNPKASRFSKRSNDVVRVYMIRSMIPQFVDTNGVPSNFDSVLEDMLEAFYETNKDISLADMVDEDNYAKFLTDDDFIRGPFFASLDMSMLLAGSLGSWTDVVENFTDMNKKSV</sequence>
<comment type="caution">
    <text evidence="1">The sequence shown here is derived from an EMBL/GenBank/DDBJ whole genome shotgun (WGS) entry which is preliminary data.</text>
</comment>
<gene>
    <name evidence="1" type="ORF">BBO_04964</name>
</gene>
<accession>A0A167DEZ5</accession>
<evidence type="ECO:0000313" key="2">
    <source>
        <dbReference type="Proteomes" id="UP000076863"/>
    </source>
</evidence>
<dbReference type="AlphaFoldDB" id="A0A167DEZ5"/>
<keyword evidence="2" id="KW-1185">Reference proteome</keyword>
<name>A0A167DEZ5_9HYPO</name>
<dbReference type="OrthoDB" id="4538955at2759"/>
<evidence type="ECO:0000313" key="1">
    <source>
        <dbReference type="EMBL" id="OAA42301.1"/>
    </source>
</evidence>
<protein>
    <submittedName>
        <fullName evidence="1">Uncharacterized protein</fullName>
    </submittedName>
</protein>